<name>X6MY37_RETFI</name>
<dbReference type="PANTHER" id="PTHR45980">
    <property type="match status" value="1"/>
</dbReference>
<protein>
    <recommendedName>
        <fullName evidence="3">Peptidase S1 domain-containing protein</fullName>
    </recommendedName>
</protein>
<sequence length="155" mass="17584">MCITICIYIYIYVMHGQEMKTNKYGGPCIQGDNVIGVAFQAYSNKQNIGYIIPVPVIEHFLEGIKRKNKSLNFPSIGMSWSKLENPSHKASLQMREEQTGIFVNHLIPLTDAFDKLKPNDVVLRYDGIVIADDGTISFRDVLCVCVLFCRCYNII</sequence>
<evidence type="ECO:0000313" key="1">
    <source>
        <dbReference type="EMBL" id="ETO17995.1"/>
    </source>
</evidence>
<dbReference type="OrthoDB" id="4217619at2759"/>
<dbReference type="OMA" id="MCITICI"/>
<accession>X6MY37</accession>
<keyword evidence="2" id="KW-1185">Reference proteome</keyword>
<dbReference type="EMBL" id="ASPP01015662">
    <property type="protein sequence ID" value="ETO17995.1"/>
    <property type="molecule type" value="Genomic_DNA"/>
</dbReference>
<organism evidence="1 2">
    <name type="scientific">Reticulomyxa filosa</name>
    <dbReference type="NCBI Taxonomy" id="46433"/>
    <lineage>
        <taxon>Eukaryota</taxon>
        <taxon>Sar</taxon>
        <taxon>Rhizaria</taxon>
        <taxon>Retaria</taxon>
        <taxon>Foraminifera</taxon>
        <taxon>Monothalamids</taxon>
        <taxon>Reticulomyxidae</taxon>
        <taxon>Reticulomyxa</taxon>
    </lineage>
</organism>
<proteinExistence type="predicted"/>
<dbReference type="AlphaFoldDB" id="X6MY37"/>
<evidence type="ECO:0000313" key="2">
    <source>
        <dbReference type="Proteomes" id="UP000023152"/>
    </source>
</evidence>
<reference evidence="1 2" key="1">
    <citation type="journal article" date="2013" name="Curr. Biol.">
        <title>The Genome of the Foraminiferan Reticulomyxa filosa.</title>
        <authorList>
            <person name="Glockner G."/>
            <person name="Hulsmann N."/>
            <person name="Schleicher M."/>
            <person name="Noegel A.A."/>
            <person name="Eichinger L."/>
            <person name="Gallinger C."/>
            <person name="Pawlowski J."/>
            <person name="Sierra R."/>
            <person name="Euteneuer U."/>
            <person name="Pillet L."/>
            <person name="Moustafa A."/>
            <person name="Platzer M."/>
            <person name="Groth M."/>
            <person name="Szafranski K."/>
            <person name="Schliwa M."/>
        </authorList>
    </citation>
    <scope>NUCLEOTIDE SEQUENCE [LARGE SCALE GENOMIC DNA]</scope>
</reference>
<dbReference type="Proteomes" id="UP000023152">
    <property type="component" value="Unassembled WGS sequence"/>
</dbReference>
<comment type="caution">
    <text evidence="1">The sequence shown here is derived from an EMBL/GenBank/DDBJ whole genome shotgun (WGS) entry which is preliminary data.</text>
</comment>
<dbReference type="PANTHER" id="PTHR45980:SF9">
    <property type="entry name" value="PROTEASE DO-LIKE 10, MITOCHONDRIAL-RELATED"/>
    <property type="match status" value="1"/>
</dbReference>
<gene>
    <name evidence="1" type="ORF">RFI_19300</name>
</gene>
<evidence type="ECO:0008006" key="3">
    <source>
        <dbReference type="Google" id="ProtNLM"/>
    </source>
</evidence>
<dbReference type="GO" id="GO:0004252">
    <property type="term" value="F:serine-type endopeptidase activity"/>
    <property type="evidence" value="ECO:0007669"/>
    <property type="project" value="TreeGrafter"/>
</dbReference>